<dbReference type="RefSeq" id="WP_189361089.1">
    <property type="nucleotide sequence ID" value="NZ_BMWZ01000005.1"/>
</dbReference>
<reference evidence="1" key="2">
    <citation type="submission" date="2020-09" db="EMBL/GenBank/DDBJ databases">
        <authorList>
            <person name="Sun Q."/>
            <person name="Kim S."/>
        </authorList>
    </citation>
    <scope>NUCLEOTIDE SEQUENCE</scope>
    <source>
        <strain evidence="1">KCTC 12710</strain>
    </source>
</reference>
<comment type="caution">
    <text evidence="1">The sequence shown here is derived from an EMBL/GenBank/DDBJ whole genome shotgun (WGS) entry which is preliminary data.</text>
</comment>
<dbReference type="AlphaFoldDB" id="A0A918VBV3"/>
<accession>A0A918VBV3</accession>
<proteinExistence type="predicted"/>
<sequence>MFSCSVHAQIEFVSTGETGLALKHRVSKKYSMAFLLRSRYTIYKDENLAYSQNQIHLIHFSTFNFNYSHSLSLGLEYRNQEMFDAGLNEIRVSEQFNYIKQKRGVRYGHRVRAEQRFIETQTIFRQRYRFAVDFPVNGEKLDVGEAYLIFSTEFLWSFTKNIKPFYEQRLTPQIGWQVSNDLKLQGGLDYRAIEMLSRKPEHNLFLLTTAIFKI</sequence>
<evidence type="ECO:0000313" key="2">
    <source>
        <dbReference type="Proteomes" id="UP000636004"/>
    </source>
</evidence>
<dbReference type="Proteomes" id="UP000636004">
    <property type="component" value="Unassembled WGS sequence"/>
</dbReference>
<organism evidence="1 2">
    <name type="scientific">Algibacter mikhailovii</name>
    <dbReference type="NCBI Taxonomy" id="425498"/>
    <lineage>
        <taxon>Bacteria</taxon>
        <taxon>Pseudomonadati</taxon>
        <taxon>Bacteroidota</taxon>
        <taxon>Flavobacteriia</taxon>
        <taxon>Flavobacteriales</taxon>
        <taxon>Flavobacteriaceae</taxon>
        <taxon>Algibacter</taxon>
    </lineage>
</organism>
<dbReference type="Pfam" id="PF10677">
    <property type="entry name" value="DUF2490"/>
    <property type="match status" value="1"/>
</dbReference>
<dbReference type="InterPro" id="IPR019619">
    <property type="entry name" value="DUF2490"/>
</dbReference>
<reference evidence="1" key="1">
    <citation type="journal article" date="2014" name="Int. J. Syst. Evol. Microbiol.">
        <title>Complete genome sequence of Corynebacterium casei LMG S-19264T (=DSM 44701T), isolated from a smear-ripened cheese.</title>
        <authorList>
            <consortium name="US DOE Joint Genome Institute (JGI-PGF)"/>
            <person name="Walter F."/>
            <person name="Albersmeier A."/>
            <person name="Kalinowski J."/>
            <person name="Ruckert C."/>
        </authorList>
    </citation>
    <scope>NUCLEOTIDE SEQUENCE</scope>
    <source>
        <strain evidence="1">KCTC 12710</strain>
    </source>
</reference>
<evidence type="ECO:0000313" key="1">
    <source>
        <dbReference type="EMBL" id="GGZ85285.1"/>
    </source>
</evidence>
<evidence type="ECO:0008006" key="3">
    <source>
        <dbReference type="Google" id="ProtNLM"/>
    </source>
</evidence>
<protein>
    <recommendedName>
        <fullName evidence="3">DUF2490 domain-containing protein</fullName>
    </recommendedName>
</protein>
<name>A0A918VBV3_9FLAO</name>
<dbReference type="EMBL" id="BMWZ01000005">
    <property type="protein sequence ID" value="GGZ85285.1"/>
    <property type="molecule type" value="Genomic_DNA"/>
</dbReference>
<gene>
    <name evidence="1" type="ORF">GCM10007028_24360</name>
</gene>
<keyword evidence="2" id="KW-1185">Reference proteome</keyword>